<evidence type="ECO:0000256" key="6">
    <source>
        <dbReference type="ARBA" id="ARBA00022605"/>
    </source>
</evidence>
<dbReference type="GO" id="GO:0019877">
    <property type="term" value="P:diaminopimelate biosynthetic process"/>
    <property type="evidence" value="ECO:0007669"/>
    <property type="project" value="UniProtKB-UniRule"/>
</dbReference>
<dbReference type="PROSITE" id="PS00666">
    <property type="entry name" value="DHDPS_2"/>
    <property type="match status" value="1"/>
</dbReference>
<comment type="subunit">
    <text evidence="12">Homotetramer; dimer of dimers.</text>
</comment>
<feature type="active site" description="Schiff-base intermediate with substrate" evidence="12">
    <location>
        <position position="98"/>
    </location>
</feature>
<comment type="catalytic activity">
    <reaction evidence="11 12">
        <text>L-aspartate 4-semialdehyde + pyruvate = (2S,4S)-4-hydroxy-2,3,4,5-tetrahydrodipicolinate + H2O + H(+)</text>
        <dbReference type="Rhea" id="RHEA:34171"/>
        <dbReference type="ChEBI" id="CHEBI:15361"/>
        <dbReference type="ChEBI" id="CHEBI:15377"/>
        <dbReference type="ChEBI" id="CHEBI:15378"/>
        <dbReference type="ChEBI" id="CHEBI:67139"/>
        <dbReference type="ChEBI" id="CHEBI:537519"/>
        <dbReference type="EC" id="4.3.3.7"/>
    </reaction>
</comment>
<dbReference type="UniPathway" id="UPA00034">
    <property type="reaction ID" value="UER00017"/>
</dbReference>
<dbReference type="EMBL" id="QNBD01000155">
    <property type="protein sequence ID" value="RKX70056.1"/>
    <property type="molecule type" value="Genomic_DNA"/>
</dbReference>
<evidence type="ECO:0000256" key="12">
    <source>
        <dbReference type="HAMAP-Rule" id="MF_00418"/>
    </source>
</evidence>
<comment type="caution">
    <text evidence="12">Lacks conserved residue(s) required for the propagation of feature annotation.</text>
</comment>
<dbReference type="PRINTS" id="PR00146">
    <property type="entry name" value="DHPICSNTHASE"/>
</dbReference>
<name>A0A660SIX2_UNCT6</name>
<proteinExistence type="inferred from homology"/>
<feature type="site" description="Part of a proton relay during catalysis" evidence="12">
    <location>
        <position position="44"/>
    </location>
</feature>
<accession>A0A660SIX2</accession>
<dbReference type="InterPro" id="IPR020625">
    <property type="entry name" value="Schiff_base-form_aldolases_AS"/>
</dbReference>
<dbReference type="InterPro" id="IPR005263">
    <property type="entry name" value="DapA"/>
</dbReference>
<comment type="caution">
    <text evidence="12">Was originally thought to be a dihydrodipicolinate synthase (DHDPS), catalyzing the condensation of (S)-aspartate-beta-semialdehyde [(S)-ASA] and pyruvate to dihydrodipicolinate (DHDP). However, it was shown in E.coli that the product of the enzymatic reaction is not dihydrodipicolinate but in fact (4S)-4-hydroxy-2,3,4,5-tetrahydro-(2S)-dipicolinic acid (HTPA), and that the consecutive dehydration reaction leading to DHDP is not spontaneous but catalyzed by DapB.</text>
</comment>
<dbReference type="SMART" id="SM01130">
    <property type="entry name" value="DHDPS"/>
    <property type="match status" value="1"/>
</dbReference>
<protein>
    <recommendedName>
        <fullName evidence="4 12">4-hydroxy-tetrahydrodipicolinate synthase</fullName>
        <shortName evidence="12">HTPA synthase</shortName>
        <ecNumber evidence="4 12">4.3.3.7</ecNumber>
    </recommendedName>
</protein>
<keyword evidence="10 12" id="KW-0704">Schiff base</keyword>
<comment type="pathway">
    <text evidence="2 12">Amino-acid biosynthesis; L-lysine biosynthesis via DAP pathway; (S)-tetrahydrodipicolinate from L-aspartate: step 3/4.</text>
</comment>
<evidence type="ECO:0000256" key="2">
    <source>
        <dbReference type="ARBA" id="ARBA00005120"/>
    </source>
</evidence>
<evidence type="ECO:0000256" key="7">
    <source>
        <dbReference type="ARBA" id="ARBA00022915"/>
    </source>
</evidence>
<feature type="active site" description="Proton donor/acceptor" evidence="12">
    <location>
        <position position="70"/>
    </location>
</feature>
<keyword evidence="7 12" id="KW-0220">Diaminopimelate biosynthesis</keyword>
<evidence type="ECO:0000256" key="8">
    <source>
        <dbReference type="ARBA" id="ARBA00023154"/>
    </source>
</evidence>
<evidence type="ECO:0000313" key="13">
    <source>
        <dbReference type="EMBL" id="RKX70056.1"/>
    </source>
</evidence>
<dbReference type="Proteomes" id="UP000271125">
    <property type="component" value="Unassembled WGS sequence"/>
</dbReference>
<evidence type="ECO:0000313" key="14">
    <source>
        <dbReference type="Proteomes" id="UP000271125"/>
    </source>
</evidence>
<sequence length="228" mass="25154">MKYVNGRIKTMVGSGTNNTNQSIEMTEIAKSAGADFALVITPYYNKPNQEGLYRHFSKVSDSVDIPIVIYNVPGRTGVKIFPDTLSRLTTKTNIVAVKEASGDVDLASEMILKTEYKIDIISGNDSLTVPLISIGCTGVISVIANIIPAYVSKMVHYALNSEWEKAKELHYKLFLLSKVMFIETNPIPVKTAANIIKLPSGHLRLPLGPMSEENKQKLIYAMNEFGIE</sequence>
<dbReference type="Pfam" id="PF00701">
    <property type="entry name" value="DHDPS"/>
    <property type="match status" value="1"/>
</dbReference>
<dbReference type="EC" id="4.3.3.7" evidence="4 12"/>
<comment type="similarity">
    <text evidence="3 12">Belongs to the DapA family.</text>
</comment>
<dbReference type="HAMAP" id="MF_00418">
    <property type="entry name" value="DapA"/>
    <property type="match status" value="1"/>
</dbReference>
<dbReference type="GO" id="GO:0009089">
    <property type="term" value="P:lysine biosynthetic process via diaminopimelate"/>
    <property type="evidence" value="ECO:0007669"/>
    <property type="project" value="UniProtKB-UniRule"/>
</dbReference>
<keyword evidence="5 12" id="KW-0963">Cytoplasm</keyword>
<reference evidence="13 14" key="1">
    <citation type="submission" date="2018-06" db="EMBL/GenBank/DDBJ databases">
        <title>Extensive metabolic versatility and redundancy in microbially diverse, dynamic hydrothermal sediments.</title>
        <authorList>
            <person name="Dombrowski N."/>
            <person name="Teske A."/>
            <person name="Baker B.J."/>
        </authorList>
    </citation>
    <scope>NUCLEOTIDE SEQUENCE [LARGE SCALE GENOMIC DNA]</scope>
    <source>
        <strain evidence="13">B10_G13</strain>
    </source>
</reference>
<keyword evidence="6 12" id="KW-0028">Amino-acid biosynthesis</keyword>
<dbReference type="GO" id="GO:0005737">
    <property type="term" value="C:cytoplasm"/>
    <property type="evidence" value="ECO:0007669"/>
    <property type="project" value="UniProtKB-SubCell"/>
</dbReference>
<evidence type="ECO:0000256" key="4">
    <source>
        <dbReference type="ARBA" id="ARBA00012086"/>
    </source>
</evidence>
<organism evidence="13 14">
    <name type="scientific">candidate division TA06 bacterium</name>
    <dbReference type="NCBI Taxonomy" id="2250710"/>
    <lineage>
        <taxon>Bacteria</taxon>
        <taxon>Bacteria division TA06</taxon>
    </lineage>
</organism>
<dbReference type="PANTHER" id="PTHR12128">
    <property type="entry name" value="DIHYDRODIPICOLINATE SYNTHASE"/>
    <property type="match status" value="1"/>
</dbReference>
<dbReference type="GO" id="GO:0008840">
    <property type="term" value="F:4-hydroxy-tetrahydrodipicolinate synthase activity"/>
    <property type="evidence" value="ECO:0007669"/>
    <property type="project" value="UniProtKB-UniRule"/>
</dbReference>
<dbReference type="NCBIfam" id="TIGR00674">
    <property type="entry name" value="dapA"/>
    <property type="match status" value="1"/>
</dbReference>
<gene>
    <name evidence="12" type="primary">dapA</name>
    <name evidence="13" type="ORF">DRP43_03755</name>
</gene>
<comment type="function">
    <text evidence="1 12">Catalyzes the condensation of (S)-aspartate-beta-semialdehyde [(S)-ASA] and pyruvate to 4-hydroxy-tetrahydrodipicolinate (HTPA).</text>
</comment>
<dbReference type="PANTHER" id="PTHR12128:SF66">
    <property type="entry name" value="4-HYDROXY-2-OXOGLUTARATE ALDOLASE, MITOCHONDRIAL"/>
    <property type="match status" value="1"/>
</dbReference>
<dbReference type="Gene3D" id="3.20.20.70">
    <property type="entry name" value="Aldolase class I"/>
    <property type="match status" value="1"/>
</dbReference>
<comment type="caution">
    <text evidence="13">The sequence shown here is derived from an EMBL/GenBank/DDBJ whole genome shotgun (WGS) entry which is preliminary data.</text>
</comment>
<comment type="subcellular location">
    <subcellularLocation>
        <location evidence="12">Cytoplasm</location>
    </subcellularLocation>
</comment>
<keyword evidence="9 12" id="KW-0456">Lyase</keyword>
<evidence type="ECO:0000256" key="10">
    <source>
        <dbReference type="ARBA" id="ARBA00023270"/>
    </source>
</evidence>
<evidence type="ECO:0000256" key="9">
    <source>
        <dbReference type="ARBA" id="ARBA00023239"/>
    </source>
</evidence>
<dbReference type="AlphaFoldDB" id="A0A660SIX2"/>
<evidence type="ECO:0000256" key="1">
    <source>
        <dbReference type="ARBA" id="ARBA00003294"/>
    </source>
</evidence>
<keyword evidence="8 12" id="KW-0457">Lysine biosynthesis</keyword>
<evidence type="ECO:0000256" key="11">
    <source>
        <dbReference type="ARBA" id="ARBA00047836"/>
    </source>
</evidence>
<feature type="binding site" evidence="12">
    <location>
        <position position="140"/>
    </location>
    <ligand>
        <name>pyruvate</name>
        <dbReference type="ChEBI" id="CHEBI:15361"/>
    </ligand>
</feature>
<dbReference type="InterPro" id="IPR013785">
    <property type="entry name" value="Aldolase_TIM"/>
</dbReference>
<evidence type="ECO:0000256" key="3">
    <source>
        <dbReference type="ARBA" id="ARBA00007592"/>
    </source>
</evidence>
<dbReference type="SUPFAM" id="SSF51569">
    <property type="entry name" value="Aldolase"/>
    <property type="match status" value="1"/>
</dbReference>
<dbReference type="CDD" id="cd00950">
    <property type="entry name" value="DHDPS"/>
    <property type="match status" value="1"/>
</dbReference>
<evidence type="ECO:0000256" key="5">
    <source>
        <dbReference type="ARBA" id="ARBA00022490"/>
    </source>
</evidence>
<dbReference type="InterPro" id="IPR002220">
    <property type="entry name" value="DapA-like"/>
</dbReference>